<dbReference type="EMBL" id="JACDQQ010002084">
    <property type="protein sequence ID" value="MBA0087602.1"/>
    <property type="molecule type" value="Genomic_DNA"/>
</dbReference>
<keyword evidence="3" id="KW-1185">Reference proteome</keyword>
<comment type="caution">
    <text evidence="2">The sequence shown here is derived from an EMBL/GenBank/DDBJ whole genome shotgun (WGS) entry which is preliminary data.</text>
</comment>
<dbReference type="SMART" id="SM00240">
    <property type="entry name" value="FHA"/>
    <property type="match status" value="1"/>
</dbReference>
<dbReference type="Pfam" id="PF16697">
    <property type="entry name" value="Yop-YscD_cpl"/>
    <property type="match status" value="1"/>
</dbReference>
<dbReference type="AlphaFoldDB" id="A0A7V8SZE5"/>
<dbReference type="PROSITE" id="PS50006">
    <property type="entry name" value="FHA_DOMAIN"/>
    <property type="match status" value="1"/>
</dbReference>
<reference evidence="2" key="1">
    <citation type="submission" date="2020-06" db="EMBL/GenBank/DDBJ databases">
        <title>Legume-microbial interactions unlock mineral nutrients during tropical forest succession.</title>
        <authorList>
            <person name="Epihov D.Z."/>
        </authorList>
    </citation>
    <scope>NUCLEOTIDE SEQUENCE [LARGE SCALE GENOMIC DNA]</scope>
    <source>
        <strain evidence="2">Pan2503</strain>
    </source>
</reference>
<dbReference type="Gene3D" id="2.60.200.20">
    <property type="match status" value="1"/>
</dbReference>
<dbReference type="InterPro" id="IPR050923">
    <property type="entry name" value="Cell_Proc_Reg/RNA_Proc"/>
</dbReference>
<dbReference type="PANTHER" id="PTHR23308">
    <property type="entry name" value="NUCLEAR INHIBITOR OF PROTEIN PHOSPHATASE-1"/>
    <property type="match status" value="1"/>
</dbReference>
<dbReference type="InterPro" id="IPR000253">
    <property type="entry name" value="FHA_dom"/>
</dbReference>
<feature type="domain" description="FHA" evidence="1">
    <location>
        <begin position="104"/>
        <end position="152"/>
    </location>
</feature>
<organism evidence="2 3">
    <name type="scientific">Candidatus Acidiferrum panamense</name>
    <dbReference type="NCBI Taxonomy" id="2741543"/>
    <lineage>
        <taxon>Bacteria</taxon>
        <taxon>Pseudomonadati</taxon>
        <taxon>Acidobacteriota</taxon>
        <taxon>Terriglobia</taxon>
        <taxon>Candidatus Acidiferrales</taxon>
        <taxon>Candidatus Acidiferrum</taxon>
    </lineage>
</organism>
<dbReference type="Proteomes" id="UP000567293">
    <property type="component" value="Unassembled WGS sequence"/>
</dbReference>
<protein>
    <submittedName>
        <fullName evidence="2">FHA domain-containing protein</fullName>
    </submittedName>
</protein>
<dbReference type="InterPro" id="IPR032030">
    <property type="entry name" value="YscD_cytoplasmic_dom"/>
</dbReference>
<dbReference type="InterPro" id="IPR008984">
    <property type="entry name" value="SMAD_FHA_dom_sf"/>
</dbReference>
<evidence type="ECO:0000313" key="3">
    <source>
        <dbReference type="Proteomes" id="UP000567293"/>
    </source>
</evidence>
<evidence type="ECO:0000313" key="2">
    <source>
        <dbReference type="EMBL" id="MBA0087602.1"/>
    </source>
</evidence>
<sequence>MKTACIHCGAEHWLRDVEFGGHSKVQFKCSKCAKTTIVEIKRPTDSTVVMTPLPSFARGAAASSHLDLPPPDRGLQLPANKKVVLSILSGPSKGESHTLSKPRVVLGRKGADVALSDPEISRHHCLLEVRDTYINVKDMDSTNGTFYEEERVRAAMLRDGTEFRIGGSLIRVNFQGK</sequence>
<proteinExistence type="predicted"/>
<name>A0A7V8SZE5_9BACT</name>
<evidence type="ECO:0000259" key="1">
    <source>
        <dbReference type="PROSITE" id="PS50006"/>
    </source>
</evidence>
<gene>
    <name evidence="2" type="ORF">HRJ53_21670</name>
</gene>
<dbReference type="CDD" id="cd00060">
    <property type="entry name" value="FHA"/>
    <property type="match status" value="1"/>
</dbReference>
<accession>A0A7V8SZE5</accession>
<dbReference type="SUPFAM" id="SSF49879">
    <property type="entry name" value="SMAD/FHA domain"/>
    <property type="match status" value="1"/>
</dbReference>